<feature type="transmembrane region" description="Helical" evidence="6">
    <location>
        <begin position="12"/>
        <end position="33"/>
    </location>
</feature>
<keyword evidence="5 6" id="KW-0472">Membrane</keyword>
<feature type="transmembrane region" description="Helical" evidence="6">
    <location>
        <begin position="230"/>
        <end position="250"/>
    </location>
</feature>
<name>A0A5Q0BIT4_9GAMM</name>
<evidence type="ECO:0000256" key="1">
    <source>
        <dbReference type="ARBA" id="ARBA00004651"/>
    </source>
</evidence>
<dbReference type="GO" id="GO:0005886">
    <property type="term" value="C:plasma membrane"/>
    <property type="evidence" value="ECO:0007669"/>
    <property type="project" value="UniProtKB-SubCell"/>
</dbReference>
<feature type="transmembrane region" description="Helical" evidence="6">
    <location>
        <begin position="301"/>
        <end position="323"/>
    </location>
</feature>
<dbReference type="PANTHER" id="PTHR30250">
    <property type="entry name" value="PST FAMILY PREDICTED COLANIC ACID TRANSPORTER"/>
    <property type="match status" value="1"/>
</dbReference>
<dbReference type="Proteomes" id="UP000325755">
    <property type="component" value="Chromosome"/>
</dbReference>
<keyword evidence="4 6" id="KW-1133">Transmembrane helix</keyword>
<gene>
    <name evidence="7" type="ORF">F6R98_04910</name>
</gene>
<proteinExistence type="predicted"/>
<dbReference type="OrthoDB" id="7011692at2"/>
<keyword evidence="3 6" id="KW-0812">Transmembrane</keyword>
<evidence type="ECO:0008006" key="9">
    <source>
        <dbReference type="Google" id="ProtNLM"/>
    </source>
</evidence>
<evidence type="ECO:0000313" key="8">
    <source>
        <dbReference type="Proteomes" id="UP000325755"/>
    </source>
</evidence>
<organism evidence="7 8">
    <name type="scientific">Candidatus Methylospira mobilis</name>
    <dbReference type="NCBI Taxonomy" id="1808979"/>
    <lineage>
        <taxon>Bacteria</taxon>
        <taxon>Pseudomonadati</taxon>
        <taxon>Pseudomonadota</taxon>
        <taxon>Gammaproteobacteria</taxon>
        <taxon>Methylococcales</taxon>
        <taxon>Methylococcaceae</taxon>
        <taxon>Candidatus Methylospira</taxon>
    </lineage>
</organism>
<keyword evidence="8" id="KW-1185">Reference proteome</keyword>
<evidence type="ECO:0000256" key="3">
    <source>
        <dbReference type="ARBA" id="ARBA00022692"/>
    </source>
</evidence>
<evidence type="ECO:0000256" key="2">
    <source>
        <dbReference type="ARBA" id="ARBA00022475"/>
    </source>
</evidence>
<protein>
    <recommendedName>
        <fullName evidence="9">Oligosaccharide flippase family protein</fullName>
    </recommendedName>
</protein>
<evidence type="ECO:0000256" key="6">
    <source>
        <dbReference type="SAM" id="Phobius"/>
    </source>
</evidence>
<comment type="subcellular location">
    <subcellularLocation>
        <location evidence="1">Cell membrane</location>
        <topology evidence="1">Multi-pass membrane protein</topology>
    </subcellularLocation>
</comment>
<feature type="transmembrane region" description="Helical" evidence="6">
    <location>
        <begin position="339"/>
        <end position="359"/>
    </location>
</feature>
<dbReference type="InterPro" id="IPR050833">
    <property type="entry name" value="Poly_Biosynth_Transport"/>
</dbReference>
<keyword evidence="2" id="KW-1003">Cell membrane</keyword>
<feature type="transmembrane region" description="Helical" evidence="6">
    <location>
        <begin position="84"/>
        <end position="111"/>
    </location>
</feature>
<dbReference type="RefSeq" id="WP_153248033.1">
    <property type="nucleotide sequence ID" value="NZ_CP044205.1"/>
</dbReference>
<feature type="transmembrane region" description="Helical" evidence="6">
    <location>
        <begin position="395"/>
        <end position="415"/>
    </location>
</feature>
<evidence type="ECO:0000256" key="4">
    <source>
        <dbReference type="ARBA" id="ARBA00022989"/>
    </source>
</evidence>
<dbReference type="AlphaFoldDB" id="A0A5Q0BIT4"/>
<evidence type="ECO:0000256" key="5">
    <source>
        <dbReference type="ARBA" id="ARBA00023136"/>
    </source>
</evidence>
<feature type="transmembrane region" description="Helical" evidence="6">
    <location>
        <begin position="123"/>
        <end position="145"/>
    </location>
</feature>
<dbReference type="PANTHER" id="PTHR30250:SF26">
    <property type="entry name" value="PSMA PROTEIN"/>
    <property type="match status" value="1"/>
</dbReference>
<evidence type="ECO:0000313" key="7">
    <source>
        <dbReference type="EMBL" id="QFY42048.1"/>
    </source>
</evidence>
<reference evidence="7 8" key="1">
    <citation type="submission" date="2019-09" db="EMBL/GenBank/DDBJ databases">
        <title>Ecophysiology of the spiral-shaped methanotroph Methylospira mobilis as revealed by the complete genome sequence.</title>
        <authorList>
            <person name="Oshkin I.Y."/>
            <person name="Dedysh S.N."/>
            <person name="Miroshnikov K."/>
            <person name="Danilova O.V."/>
            <person name="Hakobyan A."/>
            <person name="Liesack W."/>
        </authorList>
    </citation>
    <scope>NUCLEOTIDE SEQUENCE [LARGE SCALE GENOMIC DNA]</scope>
    <source>
        <strain evidence="7 8">Shm1</strain>
    </source>
</reference>
<sequence>MNPFLRRMIAGVAAHGLGLGGTIAIQLFSVPLYLSVWSTAEYGEWLTLSAMPVYLTLADLGLVKTAGTSMTMAVARGNFSEANVLFQSAIVFSTLVCGLLALVIIPGALYLPLPVQVTDEHRWALALLFASVLLTTFSGISIAAYTATHRYALGEMISNVARLLEWCGGIAGLIIWKSFTAVALCGLCVRVCMTLVLLGVPFVDARGLVWGVRLARLGMIRQMVKPAGSFLLLTLTSALSLQGSTLMVGYLFDSSSVTLFNIYRTFARLPVQMTAIVCYTMEPEFSRLYGGKQYQAIKRSYVRLFLLAFLQVCVTYSLLYWFAPRLLEIWTKGSVPIDLTYIALILAAMVCASLFWVPRSLLVALNRHHRLAAWVFMTVLAGLGLSWSLGNAMGLEGVLVSVLATEFVGLLVCTYQAKKVLR</sequence>
<dbReference type="EMBL" id="CP044205">
    <property type="protein sequence ID" value="QFY42048.1"/>
    <property type="molecule type" value="Genomic_DNA"/>
</dbReference>
<feature type="transmembrane region" description="Helical" evidence="6">
    <location>
        <begin position="371"/>
        <end position="389"/>
    </location>
</feature>
<feature type="transmembrane region" description="Helical" evidence="6">
    <location>
        <begin position="181"/>
        <end position="209"/>
    </location>
</feature>
<feature type="transmembrane region" description="Helical" evidence="6">
    <location>
        <begin position="45"/>
        <end position="63"/>
    </location>
</feature>
<dbReference type="KEGG" id="mmob:F6R98_04910"/>
<dbReference type="InParanoid" id="A0A5Q0BIT4"/>
<accession>A0A5Q0BIT4</accession>